<evidence type="ECO:0000256" key="2">
    <source>
        <dbReference type="SAM" id="SignalP"/>
    </source>
</evidence>
<dbReference type="EMBL" id="PDNB01000097">
    <property type="protein sequence ID" value="PGH08849.1"/>
    <property type="molecule type" value="Genomic_DNA"/>
</dbReference>
<protein>
    <submittedName>
        <fullName evidence="3">Uncharacterized protein</fullName>
    </submittedName>
</protein>
<dbReference type="PRINTS" id="PR01217">
    <property type="entry name" value="PRICHEXTENSN"/>
</dbReference>
<keyword evidence="4" id="KW-1185">Reference proteome</keyword>
<reference evidence="3 4" key="1">
    <citation type="submission" date="2017-10" db="EMBL/GenBank/DDBJ databases">
        <title>Comparative genomics in systemic dimorphic fungi from Ajellomycetaceae.</title>
        <authorList>
            <person name="Munoz J.F."/>
            <person name="Mcewen J.G."/>
            <person name="Clay O.K."/>
            <person name="Cuomo C.A."/>
        </authorList>
    </citation>
    <scope>NUCLEOTIDE SEQUENCE [LARGE SCALE GENOMIC DNA]</scope>
    <source>
        <strain evidence="3 4">UAMH5409</strain>
    </source>
</reference>
<proteinExistence type="predicted"/>
<name>A0A2B7XIW2_9EURO</name>
<gene>
    <name evidence="3" type="ORF">AJ79_05853</name>
</gene>
<feature type="compositionally biased region" description="Low complexity" evidence="1">
    <location>
        <begin position="161"/>
        <end position="179"/>
    </location>
</feature>
<evidence type="ECO:0000313" key="4">
    <source>
        <dbReference type="Proteomes" id="UP000223968"/>
    </source>
</evidence>
<feature type="chain" id="PRO_5012044229" evidence="2">
    <location>
        <begin position="22"/>
        <end position="267"/>
    </location>
</feature>
<feature type="compositionally biased region" description="Low complexity" evidence="1">
    <location>
        <begin position="134"/>
        <end position="151"/>
    </location>
</feature>
<dbReference type="OrthoDB" id="4188602at2759"/>
<evidence type="ECO:0000256" key="1">
    <source>
        <dbReference type="SAM" id="MobiDB-lite"/>
    </source>
</evidence>
<dbReference type="Proteomes" id="UP000223968">
    <property type="component" value="Unassembled WGS sequence"/>
</dbReference>
<dbReference type="AlphaFoldDB" id="A0A2B7XIW2"/>
<feature type="compositionally biased region" description="Polar residues" evidence="1">
    <location>
        <begin position="200"/>
        <end position="216"/>
    </location>
</feature>
<accession>A0A2B7XIW2</accession>
<organism evidence="3 4">
    <name type="scientific">Helicocarpus griseus UAMH5409</name>
    <dbReference type="NCBI Taxonomy" id="1447875"/>
    <lineage>
        <taxon>Eukaryota</taxon>
        <taxon>Fungi</taxon>
        <taxon>Dikarya</taxon>
        <taxon>Ascomycota</taxon>
        <taxon>Pezizomycotina</taxon>
        <taxon>Eurotiomycetes</taxon>
        <taxon>Eurotiomycetidae</taxon>
        <taxon>Onygenales</taxon>
        <taxon>Ajellomycetaceae</taxon>
        <taxon>Helicocarpus</taxon>
    </lineage>
</organism>
<comment type="caution">
    <text evidence="3">The sequence shown here is derived from an EMBL/GenBank/DDBJ whole genome shotgun (WGS) entry which is preliminary data.</text>
</comment>
<feature type="region of interest" description="Disordered" evidence="1">
    <location>
        <begin position="67"/>
        <end position="244"/>
    </location>
</feature>
<feature type="compositionally biased region" description="Polar residues" evidence="1">
    <location>
        <begin position="223"/>
        <end position="232"/>
    </location>
</feature>
<feature type="compositionally biased region" description="Pro residues" evidence="1">
    <location>
        <begin position="87"/>
        <end position="108"/>
    </location>
</feature>
<feature type="compositionally biased region" description="Low complexity" evidence="1">
    <location>
        <begin position="74"/>
        <end position="86"/>
    </location>
</feature>
<evidence type="ECO:0000313" key="3">
    <source>
        <dbReference type="EMBL" id="PGH08849.1"/>
    </source>
</evidence>
<feature type="signal peptide" evidence="2">
    <location>
        <begin position="1"/>
        <end position="21"/>
    </location>
</feature>
<dbReference type="STRING" id="1447875.A0A2B7XIW2"/>
<sequence>MVRPWSSLLLLALVFVSSVAAVDLSRASRRQLRSDVSVASFFSSLSAKLRARDSYPDDFPVPVHRYDLARRQNDSTNSTPPSSSPSSPKPDTPDPPTNSPSPSDPPPSSSTENKPTESKSDPPAPTKTSEPEPSETSKPSPSNPPDSSTPSPTRPKPNPTQSPSESPSQEPSDESSPSGEPEEKPSPKPTPKPSPVSSTVLIPTTNADGSRSTFTSVVVVHPTPTNSPSGGSNKPPGLQTGGAQPTVDIKKQMFAVIGGAVAIAMAL</sequence>
<keyword evidence="2" id="KW-0732">Signal</keyword>